<organism evidence="4 5">
    <name type="scientific">Stomatobaculum longum</name>
    <dbReference type="NCBI Taxonomy" id="796942"/>
    <lineage>
        <taxon>Bacteria</taxon>
        <taxon>Bacillati</taxon>
        <taxon>Bacillota</taxon>
        <taxon>Clostridia</taxon>
        <taxon>Lachnospirales</taxon>
        <taxon>Lachnospiraceae</taxon>
        <taxon>Stomatobaculum</taxon>
    </lineage>
</organism>
<keyword evidence="5" id="KW-1185">Reference proteome</keyword>
<accession>A0AA36Y3U8</accession>
<dbReference type="PANTHER" id="PTHR22916:SF3">
    <property type="entry name" value="UDP-GLCNAC:BETAGAL BETA-1,3-N-ACETYLGLUCOSAMINYLTRANSFERASE-LIKE PROTEIN 1"/>
    <property type="match status" value="1"/>
</dbReference>
<dbReference type="InterPro" id="IPR001173">
    <property type="entry name" value="Glyco_trans_2-like"/>
</dbReference>
<dbReference type="CDD" id="cd00761">
    <property type="entry name" value="Glyco_tranf_GTA_type"/>
    <property type="match status" value="1"/>
</dbReference>
<dbReference type="AlphaFoldDB" id="A0AA36Y3U8"/>
<protein>
    <recommendedName>
        <fullName evidence="3">Glycosyltransferase 2-like domain-containing protein</fullName>
    </recommendedName>
</protein>
<feature type="compositionally biased region" description="Basic and acidic residues" evidence="2">
    <location>
        <begin position="416"/>
        <end position="430"/>
    </location>
</feature>
<dbReference type="PANTHER" id="PTHR22916">
    <property type="entry name" value="GLYCOSYLTRANSFERASE"/>
    <property type="match status" value="1"/>
</dbReference>
<dbReference type="InterPro" id="IPR029044">
    <property type="entry name" value="Nucleotide-diphossugar_trans"/>
</dbReference>
<dbReference type="Pfam" id="PF00535">
    <property type="entry name" value="Glycos_transf_2"/>
    <property type="match status" value="1"/>
</dbReference>
<dbReference type="Proteomes" id="UP000018466">
    <property type="component" value="Unassembled WGS sequence"/>
</dbReference>
<dbReference type="Gene3D" id="3.90.550.10">
    <property type="entry name" value="Spore Coat Polysaccharide Biosynthesis Protein SpsA, Chain A"/>
    <property type="match status" value="1"/>
</dbReference>
<dbReference type="SUPFAM" id="SSF53448">
    <property type="entry name" value="Nucleotide-diphospho-sugar transferases"/>
    <property type="match status" value="1"/>
</dbReference>
<evidence type="ECO:0000313" key="5">
    <source>
        <dbReference type="Proteomes" id="UP000018466"/>
    </source>
</evidence>
<name>A0AA36Y3U8_9FIRM</name>
<dbReference type="EMBL" id="AGEL01000014">
    <property type="protein sequence ID" value="EHO15922.1"/>
    <property type="molecule type" value="Genomic_DNA"/>
</dbReference>
<feature type="region of interest" description="Disordered" evidence="2">
    <location>
        <begin position="406"/>
        <end position="430"/>
    </location>
</feature>
<evidence type="ECO:0000256" key="2">
    <source>
        <dbReference type="SAM" id="MobiDB-lite"/>
    </source>
</evidence>
<dbReference type="RefSeq" id="WP_009533651.1">
    <property type="nucleotide sequence ID" value="NZ_CAUOLT010000054.1"/>
</dbReference>
<evidence type="ECO:0000313" key="4">
    <source>
        <dbReference type="EMBL" id="EHO15922.1"/>
    </source>
</evidence>
<comment type="caution">
    <text evidence="4">The sequence shown here is derived from an EMBL/GenBank/DDBJ whole genome shotgun (WGS) entry which is preliminary data.</text>
</comment>
<feature type="coiled-coil region" evidence="1">
    <location>
        <begin position="376"/>
        <end position="403"/>
    </location>
</feature>
<dbReference type="GO" id="GO:0016758">
    <property type="term" value="F:hexosyltransferase activity"/>
    <property type="evidence" value="ECO:0007669"/>
    <property type="project" value="UniProtKB-ARBA"/>
</dbReference>
<evidence type="ECO:0000256" key="1">
    <source>
        <dbReference type="SAM" id="Coils"/>
    </source>
</evidence>
<feature type="domain" description="Glycosyltransferase 2-like" evidence="3">
    <location>
        <begin position="5"/>
        <end position="170"/>
    </location>
</feature>
<evidence type="ECO:0000259" key="3">
    <source>
        <dbReference type="Pfam" id="PF00535"/>
    </source>
</evidence>
<dbReference type="SUPFAM" id="SSF46785">
    <property type="entry name" value="Winged helix' DNA-binding domain"/>
    <property type="match status" value="1"/>
</dbReference>
<sequence>MPKVSIIIPVYNAEKVLARCLDSVLAQTFTDFEVLVMDDGSKDGTAALCDAYAAKDARIRAVHKENSGVSDTRNQALSLATGDYLQFLDADDWITPEATALFFHAAETNRADLVISDFYRVVDGWTARKGSIDEEGLLTREEFASCMAKSPADYYYGVIWNKFFRRDIVEHYHLRMDEKLRWCEDFIFNMEYILHAERIFVLRAPTYYYVKTEGSLVQQGLNIPNIVRMKMNVLNYYRDFYKKVFSEEEYASHRPEIYGFLLDYSHDDGVIPFLPGSKRLGEEKAFAAHAPLSANVWTEHYYVERLFRRYADTIGARFDLEQREIAAVMFLANFEKIESMREFAEYLNSTQIGANALLEYLALKGYVRTELGQPESAVLTEKAEELKKAVLQAEEEAEKTIYQGFTEEEMQQQPESRLRRMENMRAQLER</sequence>
<proteinExistence type="predicted"/>
<reference evidence="4 5" key="1">
    <citation type="submission" date="2011-10" db="EMBL/GenBank/DDBJ databases">
        <title>The Genome Sequence of Lachnospiraceae bacterium ACC2.</title>
        <authorList>
            <consortium name="The Broad Institute Genome Sequencing Platform"/>
            <person name="Earl A."/>
            <person name="Ward D."/>
            <person name="Feldgarden M."/>
            <person name="Gevers D."/>
            <person name="Sizova M."/>
            <person name="Hazen A."/>
            <person name="Epstein S."/>
            <person name="Young S.K."/>
            <person name="Zeng Q."/>
            <person name="Gargeya S."/>
            <person name="Fitzgerald M."/>
            <person name="Haas B."/>
            <person name="Abouelleil A."/>
            <person name="Alvarado L."/>
            <person name="Arachchi H.M."/>
            <person name="Berlin A."/>
            <person name="Brown A."/>
            <person name="Chapman S.B."/>
            <person name="Chen Z."/>
            <person name="Dunbar C."/>
            <person name="Freedman E."/>
            <person name="Gearin G."/>
            <person name="Goldberg J."/>
            <person name="Griggs A."/>
            <person name="Gujja S."/>
            <person name="Heiman D."/>
            <person name="Howarth C."/>
            <person name="Larson L."/>
            <person name="Lui A."/>
            <person name="MacDonald P.J.P."/>
            <person name="Montmayeur A."/>
            <person name="Murphy C."/>
            <person name="Neiman D."/>
            <person name="Pearson M."/>
            <person name="Priest M."/>
            <person name="Roberts A."/>
            <person name="Saif S."/>
            <person name="Shea T."/>
            <person name="Shenoy N."/>
            <person name="Sisk P."/>
            <person name="Stolte C."/>
            <person name="Sykes S."/>
            <person name="Wortman J."/>
            <person name="Nusbaum C."/>
            <person name="Birren B."/>
        </authorList>
    </citation>
    <scope>NUCLEOTIDE SEQUENCE [LARGE SCALE GENOMIC DNA]</scope>
    <source>
        <strain evidence="4 5">ACC2</strain>
    </source>
</reference>
<dbReference type="InterPro" id="IPR036388">
    <property type="entry name" value="WH-like_DNA-bd_sf"/>
</dbReference>
<dbReference type="GeneID" id="86941553"/>
<dbReference type="InterPro" id="IPR036390">
    <property type="entry name" value="WH_DNA-bd_sf"/>
</dbReference>
<keyword evidence="1" id="KW-0175">Coiled coil</keyword>
<gene>
    <name evidence="4" type="ORF">HMPREF9623_01833</name>
</gene>
<dbReference type="Gene3D" id="1.10.10.10">
    <property type="entry name" value="Winged helix-like DNA-binding domain superfamily/Winged helix DNA-binding domain"/>
    <property type="match status" value="1"/>
</dbReference>